<reference evidence="1 2" key="1">
    <citation type="submission" date="2021-02" db="EMBL/GenBank/DDBJ databases">
        <title>Whole genome sequencing of Streptomyces actuosus VRA1.</title>
        <authorList>
            <person name="Sen G."/>
            <person name="Sen A."/>
        </authorList>
    </citation>
    <scope>NUCLEOTIDE SEQUENCE [LARGE SCALE GENOMIC DNA]</scope>
    <source>
        <strain evidence="1 2">VRA1</strain>
    </source>
</reference>
<evidence type="ECO:0000313" key="1">
    <source>
        <dbReference type="EMBL" id="MBN0047571.1"/>
    </source>
</evidence>
<dbReference type="Proteomes" id="UP000788262">
    <property type="component" value="Unassembled WGS sequence"/>
</dbReference>
<dbReference type="EMBL" id="JAFFZS010000027">
    <property type="protein sequence ID" value="MBN0047571.1"/>
    <property type="molecule type" value="Genomic_DNA"/>
</dbReference>
<dbReference type="RefSeq" id="WP_205385707.1">
    <property type="nucleotide sequence ID" value="NZ_JAFFZS010000027.1"/>
</dbReference>
<gene>
    <name evidence="1" type="ORF">JS756_26390</name>
</gene>
<sequence>MPGRTRLSSSSSCRIASDFLLLSCARWAHEQRPGVLGAGNLADAAERYEGTEDLSADAKRLDEISDADETSMNELMNATRHIAHLCGHPPGLGRTIPTE</sequence>
<evidence type="ECO:0000313" key="2">
    <source>
        <dbReference type="Proteomes" id="UP000788262"/>
    </source>
</evidence>
<accession>A0ABS2VX18</accession>
<organism evidence="1 2">
    <name type="scientific">Streptomyces actuosus</name>
    <dbReference type="NCBI Taxonomy" id="1885"/>
    <lineage>
        <taxon>Bacteria</taxon>
        <taxon>Bacillati</taxon>
        <taxon>Actinomycetota</taxon>
        <taxon>Actinomycetes</taxon>
        <taxon>Kitasatosporales</taxon>
        <taxon>Streptomycetaceae</taxon>
        <taxon>Streptomyces</taxon>
    </lineage>
</organism>
<proteinExistence type="predicted"/>
<protein>
    <submittedName>
        <fullName evidence="1">Uncharacterized protein</fullName>
    </submittedName>
</protein>
<name>A0ABS2VX18_STRAS</name>
<comment type="caution">
    <text evidence="1">The sequence shown here is derived from an EMBL/GenBank/DDBJ whole genome shotgun (WGS) entry which is preliminary data.</text>
</comment>
<keyword evidence="2" id="KW-1185">Reference proteome</keyword>